<evidence type="ECO:0000256" key="5">
    <source>
        <dbReference type="ARBA" id="ARBA00023242"/>
    </source>
</evidence>
<gene>
    <name evidence="8" type="ORF">Cfor_11907</name>
</gene>
<evidence type="ECO:0008006" key="10">
    <source>
        <dbReference type="Google" id="ProtNLM"/>
    </source>
</evidence>
<dbReference type="GO" id="GO:0003713">
    <property type="term" value="F:transcription coactivator activity"/>
    <property type="evidence" value="ECO:0007669"/>
    <property type="project" value="TreeGrafter"/>
</dbReference>
<feature type="compositionally biased region" description="Basic and acidic residues" evidence="7">
    <location>
        <begin position="131"/>
        <end position="141"/>
    </location>
</feature>
<sequence length="465" mass="52735">MMSSKAKQSPKKGVGKLKEYGKGNNNKTKGSDSSDSSGKECVLSFPLLKTVDNDRMLPRYSAILNRTEDDGVGMEDLDALQLELEALLSAVEEIRVLSNAEEKRSGDNKKGKFNSINNIHKAPLSPGKRAKQQERPMKKLKETSFSKSRGGNEINQVPLPIKFTKVKSIPSSASSRPLQNVLADHDHNDQSRHDAPKIVLPKNDTPNKFWLSVEPYCADISVDDIKLLDELLHEHDNDAEYQKVPTLGRHYSLRWAQEDLEEHPDANTSKAKLRPTATPMDGSNVLKRPDRGNDVGNTGPLTQRLLSCLMEENIMVPMQDSFDGKRCRGGENTKPVRNYTMSNVSSLERRVRKELEDQGILDNSEHKEPADDEILTELKRCQAELKVISNHNILQLKRLRKLACEEMSRQELKRRLQVADNEVLDIYRKITASKQKKKPPTKDEMDLAWKSLKDRELLLRQIDNM</sequence>
<dbReference type="Pfam" id="PF10198">
    <property type="entry name" value="Ada3"/>
    <property type="match status" value="1"/>
</dbReference>
<reference evidence="9" key="1">
    <citation type="submission" date="2020-01" db="EMBL/GenBank/DDBJ databases">
        <title>Draft genome sequence of the Termite Coptotermes fromosanus.</title>
        <authorList>
            <person name="Itakura S."/>
            <person name="Yosikawa Y."/>
            <person name="Umezawa K."/>
        </authorList>
    </citation>
    <scope>NUCLEOTIDE SEQUENCE [LARGE SCALE GENOMIC DNA]</scope>
</reference>
<accession>A0A6L2PJ87</accession>
<organism evidence="8 9">
    <name type="scientific">Coptotermes formosanus</name>
    <name type="common">Formosan subterranean termite</name>
    <dbReference type="NCBI Taxonomy" id="36987"/>
    <lineage>
        <taxon>Eukaryota</taxon>
        <taxon>Metazoa</taxon>
        <taxon>Ecdysozoa</taxon>
        <taxon>Arthropoda</taxon>
        <taxon>Hexapoda</taxon>
        <taxon>Insecta</taxon>
        <taxon>Pterygota</taxon>
        <taxon>Neoptera</taxon>
        <taxon>Polyneoptera</taxon>
        <taxon>Dictyoptera</taxon>
        <taxon>Blattodea</taxon>
        <taxon>Blattoidea</taxon>
        <taxon>Termitoidae</taxon>
        <taxon>Rhinotermitidae</taxon>
        <taxon>Coptotermes</taxon>
    </lineage>
</organism>
<evidence type="ECO:0000256" key="1">
    <source>
        <dbReference type="ARBA" id="ARBA00004123"/>
    </source>
</evidence>
<evidence type="ECO:0000256" key="7">
    <source>
        <dbReference type="SAM" id="MobiDB-lite"/>
    </source>
</evidence>
<comment type="subcellular location">
    <subcellularLocation>
        <location evidence="1">Nucleus</location>
    </subcellularLocation>
</comment>
<dbReference type="PANTHER" id="PTHR13556">
    <property type="entry name" value="TRANSCRIPTIONAL ADAPTER 3-RELATED"/>
    <property type="match status" value="1"/>
</dbReference>
<comment type="caution">
    <text evidence="8">The sequence shown here is derived from an EMBL/GenBank/DDBJ whole genome shotgun (WGS) entry which is preliminary data.</text>
</comment>
<evidence type="ECO:0000256" key="3">
    <source>
        <dbReference type="ARBA" id="ARBA00023015"/>
    </source>
</evidence>
<dbReference type="GO" id="GO:0006357">
    <property type="term" value="P:regulation of transcription by RNA polymerase II"/>
    <property type="evidence" value="ECO:0007669"/>
    <property type="project" value="TreeGrafter"/>
</dbReference>
<feature type="region of interest" description="Disordered" evidence="7">
    <location>
        <begin position="261"/>
        <end position="298"/>
    </location>
</feature>
<dbReference type="InterPro" id="IPR019340">
    <property type="entry name" value="Histone_AcTrfase_su3"/>
</dbReference>
<dbReference type="GO" id="GO:0005634">
    <property type="term" value="C:nucleus"/>
    <property type="evidence" value="ECO:0007669"/>
    <property type="project" value="UniProtKB-SubCell"/>
</dbReference>
<dbReference type="FunCoup" id="A0A6L2PJ87">
    <property type="interactions" value="1563"/>
</dbReference>
<comment type="similarity">
    <text evidence="2">Belongs to the NGG1 family.</text>
</comment>
<feature type="compositionally biased region" description="Basic and acidic residues" evidence="7">
    <location>
        <begin position="100"/>
        <end position="110"/>
    </location>
</feature>
<feature type="region of interest" description="Disordered" evidence="7">
    <location>
        <begin position="100"/>
        <end position="141"/>
    </location>
</feature>
<evidence type="ECO:0000313" key="9">
    <source>
        <dbReference type="Proteomes" id="UP000502823"/>
    </source>
</evidence>
<keyword evidence="9" id="KW-1185">Reference proteome</keyword>
<keyword evidence="3" id="KW-0805">Transcription regulation</keyword>
<keyword evidence="6" id="KW-0175">Coiled coil</keyword>
<keyword evidence="4" id="KW-0804">Transcription</keyword>
<protein>
    <recommendedName>
        <fullName evidence="10">Transcriptional adapter 3</fullName>
    </recommendedName>
</protein>
<keyword evidence="5" id="KW-0539">Nucleus</keyword>
<feature type="coiled-coil region" evidence="6">
    <location>
        <begin position="402"/>
        <end position="429"/>
    </location>
</feature>
<feature type="compositionally biased region" description="Low complexity" evidence="7">
    <location>
        <begin position="22"/>
        <end position="36"/>
    </location>
</feature>
<dbReference type="OrthoDB" id="1232at2759"/>
<evidence type="ECO:0000256" key="6">
    <source>
        <dbReference type="SAM" id="Coils"/>
    </source>
</evidence>
<feature type="region of interest" description="Disordered" evidence="7">
    <location>
        <begin position="1"/>
        <end position="39"/>
    </location>
</feature>
<evidence type="ECO:0000256" key="2">
    <source>
        <dbReference type="ARBA" id="ARBA00005330"/>
    </source>
</evidence>
<dbReference type="GO" id="GO:0000124">
    <property type="term" value="C:SAGA complex"/>
    <property type="evidence" value="ECO:0007669"/>
    <property type="project" value="TreeGrafter"/>
</dbReference>
<dbReference type="PANTHER" id="PTHR13556:SF2">
    <property type="entry name" value="TRANSCRIPTIONAL ADAPTER 3"/>
    <property type="match status" value="1"/>
</dbReference>
<evidence type="ECO:0000313" key="8">
    <source>
        <dbReference type="EMBL" id="GFG32456.1"/>
    </source>
</evidence>
<evidence type="ECO:0000256" key="4">
    <source>
        <dbReference type="ARBA" id="ARBA00023163"/>
    </source>
</evidence>
<dbReference type="InParanoid" id="A0A6L2PJ87"/>
<dbReference type="EMBL" id="BLKM01004803">
    <property type="protein sequence ID" value="GFG32456.1"/>
    <property type="molecule type" value="Genomic_DNA"/>
</dbReference>
<proteinExistence type="inferred from homology"/>
<name>A0A6L2PJ87_COPFO</name>
<dbReference type="Proteomes" id="UP000502823">
    <property type="component" value="Unassembled WGS sequence"/>
</dbReference>
<dbReference type="AlphaFoldDB" id="A0A6L2PJ87"/>